<dbReference type="Proteomes" id="UP001058974">
    <property type="component" value="Chromosome 6"/>
</dbReference>
<evidence type="ECO:0000259" key="1">
    <source>
        <dbReference type="Pfam" id="PF07727"/>
    </source>
</evidence>
<dbReference type="Pfam" id="PF07727">
    <property type="entry name" value="RVT_2"/>
    <property type="match status" value="1"/>
</dbReference>
<dbReference type="Gramene" id="Psat06G0474500-T2">
    <property type="protein sequence ID" value="KAI5399528.1"/>
    <property type="gene ID" value="KIW84_064745"/>
</dbReference>
<sequence length="172" mass="19645">MQQPPGFEHDNKELVCKLNKALYGLKQAPRSWYEKLHQTLFHFGFVASRCDHSLFTYNHQGITLYVLVYVDDILITGSSSLLVHKLITQLNQQFALKQLGKPEYFLGLEVAYQANGSIILTQTKYIRDLLSRFHMEEANGVPSPMLSNSKLSKYGTDYIEDPLQYRSVVGAL</sequence>
<dbReference type="AlphaFoldDB" id="A0A9D4WDI9"/>
<feature type="domain" description="Reverse transcriptase Ty1/copia-type" evidence="1">
    <location>
        <begin position="1"/>
        <end position="146"/>
    </location>
</feature>
<evidence type="ECO:0000313" key="3">
    <source>
        <dbReference type="Proteomes" id="UP001058974"/>
    </source>
</evidence>
<dbReference type="EMBL" id="JAMSHJ010000006">
    <property type="protein sequence ID" value="KAI5399528.1"/>
    <property type="molecule type" value="Genomic_DNA"/>
</dbReference>
<dbReference type="InterPro" id="IPR043502">
    <property type="entry name" value="DNA/RNA_pol_sf"/>
</dbReference>
<organism evidence="2 3">
    <name type="scientific">Pisum sativum</name>
    <name type="common">Garden pea</name>
    <name type="synonym">Lathyrus oleraceus</name>
    <dbReference type="NCBI Taxonomy" id="3888"/>
    <lineage>
        <taxon>Eukaryota</taxon>
        <taxon>Viridiplantae</taxon>
        <taxon>Streptophyta</taxon>
        <taxon>Embryophyta</taxon>
        <taxon>Tracheophyta</taxon>
        <taxon>Spermatophyta</taxon>
        <taxon>Magnoliopsida</taxon>
        <taxon>eudicotyledons</taxon>
        <taxon>Gunneridae</taxon>
        <taxon>Pentapetalae</taxon>
        <taxon>rosids</taxon>
        <taxon>fabids</taxon>
        <taxon>Fabales</taxon>
        <taxon>Fabaceae</taxon>
        <taxon>Papilionoideae</taxon>
        <taxon>50 kb inversion clade</taxon>
        <taxon>NPAAA clade</taxon>
        <taxon>Hologalegina</taxon>
        <taxon>IRL clade</taxon>
        <taxon>Fabeae</taxon>
        <taxon>Lathyrus</taxon>
    </lineage>
</organism>
<accession>A0A9D4WDI9</accession>
<reference evidence="2 3" key="1">
    <citation type="journal article" date="2022" name="Nat. Genet.">
        <title>Improved pea reference genome and pan-genome highlight genomic features and evolutionary characteristics.</title>
        <authorList>
            <person name="Yang T."/>
            <person name="Liu R."/>
            <person name="Luo Y."/>
            <person name="Hu S."/>
            <person name="Wang D."/>
            <person name="Wang C."/>
            <person name="Pandey M.K."/>
            <person name="Ge S."/>
            <person name="Xu Q."/>
            <person name="Li N."/>
            <person name="Li G."/>
            <person name="Huang Y."/>
            <person name="Saxena R.K."/>
            <person name="Ji Y."/>
            <person name="Li M."/>
            <person name="Yan X."/>
            <person name="He Y."/>
            <person name="Liu Y."/>
            <person name="Wang X."/>
            <person name="Xiang C."/>
            <person name="Varshney R.K."/>
            <person name="Ding H."/>
            <person name="Gao S."/>
            <person name="Zong X."/>
        </authorList>
    </citation>
    <scope>NUCLEOTIDE SEQUENCE [LARGE SCALE GENOMIC DNA]</scope>
    <source>
        <strain evidence="2 3">cv. Zhongwan 6</strain>
    </source>
</reference>
<dbReference type="InterPro" id="IPR013103">
    <property type="entry name" value="RVT_2"/>
</dbReference>
<keyword evidence="3" id="KW-1185">Reference proteome</keyword>
<gene>
    <name evidence="2" type="ORF">KIW84_064745</name>
</gene>
<dbReference type="SUPFAM" id="SSF56672">
    <property type="entry name" value="DNA/RNA polymerases"/>
    <property type="match status" value="1"/>
</dbReference>
<protein>
    <recommendedName>
        <fullName evidence="1">Reverse transcriptase Ty1/copia-type domain-containing protein</fullName>
    </recommendedName>
</protein>
<proteinExistence type="predicted"/>
<name>A0A9D4WDI9_PEA</name>
<comment type="caution">
    <text evidence="2">The sequence shown here is derived from an EMBL/GenBank/DDBJ whole genome shotgun (WGS) entry which is preliminary data.</text>
</comment>
<evidence type="ECO:0000313" key="2">
    <source>
        <dbReference type="EMBL" id="KAI5399528.1"/>
    </source>
</evidence>